<dbReference type="Proteomes" id="UP000072353">
    <property type="component" value="Unassembled WGS sequence"/>
</dbReference>
<dbReference type="AlphaFoldDB" id="A0AB33UBL6"/>
<evidence type="ECO:0000313" key="1">
    <source>
        <dbReference type="EMBL" id="CYX64136.1"/>
    </source>
</evidence>
<proteinExistence type="predicted"/>
<protein>
    <submittedName>
        <fullName evidence="1">Uncharacterized protein</fullName>
    </submittedName>
</protein>
<dbReference type="EMBL" id="FILL01000013">
    <property type="protein sequence ID" value="CYX64136.1"/>
    <property type="molecule type" value="Genomic_DNA"/>
</dbReference>
<comment type="caution">
    <text evidence="1">The sequence shown here is derived from an EMBL/GenBank/DDBJ whole genome shotgun (WGS) entry which is preliminary data.</text>
</comment>
<reference evidence="1 2" key="1">
    <citation type="submission" date="2016-02" db="EMBL/GenBank/DDBJ databases">
        <authorList>
            <consortium name="Pathogen Informatics"/>
        </authorList>
    </citation>
    <scope>NUCLEOTIDE SEQUENCE [LARGE SCALE GENOMIC DNA]</scope>
    <source>
        <strain evidence="1 2">SS975</strain>
    </source>
</reference>
<accession>A0AB33UBL6</accession>
<evidence type="ECO:0000313" key="2">
    <source>
        <dbReference type="Proteomes" id="UP000072353"/>
    </source>
</evidence>
<sequence length="47" mass="5159">MTPEEKFLEFASEHSADYIQGWLDGLSGAIEVLRSLPKKAESSDSTS</sequence>
<name>A0AB33UBL6_STRSU</name>
<organism evidence="1 2">
    <name type="scientific">Streptococcus suis</name>
    <dbReference type="NCBI Taxonomy" id="1307"/>
    <lineage>
        <taxon>Bacteria</taxon>
        <taxon>Bacillati</taxon>
        <taxon>Bacillota</taxon>
        <taxon>Bacilli</taxon>
        <taxon>Lactobacillales</taxon>
        <taxon>Streptococcaceae</taxon>
        <taxon>Streptococcus</taxon>
    </lineage>
</organism>
<gene>
    <name evidence="1" type="ORF">ERS132521_01535</name>
</gene>
<dbReference type="RefSeq" id="WP_153603759.1">
    <property type="nucleotide sequence ID" value="NZ_CEKE01000021.1"/>
</dbReference>